<gene>
    <name evidence="1" type="ORF">NJLHNGOC_01600</name>
</gene>
<dbReference type="AlphaFoldDB" id="A0A365Z1B7"/>
<comment type="caution">
    <text evidence="1">The sequence shown here is derived from an EMBL/GenBank/DDBJ whole genome shotgun (WGS) entry which is preliminary data.</text>
</comment>
<keyword evidence="2" id="KW-1185">Reference proteome</keyword>
<proteinExistence type="predicted"/>
<evidence type="ECO:0000313" key="2">
    <source>
        <dbReference type="Proteomes" id="UP000252680"/>
    </source>
</evidence>
<protein>
    <submittedName>
        <fullName evidence="1">Uncharacterized protein</fullName>
    </submittedName>
</protein>
<dbReference type="EMBL" id="QEXL01000001">
    <property type="protein sequence ID" value="RBM09743.1"/>
    <property type="molecule type" value="Genomic_DNA"/>
</dbReference>
<name>A0A365Z1B7_9PROT</name>
<dbReference type="Proteomes" id="UP000252680">
    <property type="component" value="Unassembled WGS sequence"/>
</dbReference>
<reference evidence="1 2" key="1">
    <citation type="submission" date="2018-05" db="EMBL/GenBank/DDBJ databases">
        <title>Komagataeibacter cocois sp. nov., for a novel cellulose- producing strain isolated from coconut milk.</title>
        <authorList>
            <person name="Liu L."/>
            <person name="Wang Y."/>
            <person name="Liu S."/>
            <person name="Bi J."/>
            <person name="Chen H."/>
            <person name="Deng J."/>
            <person name="Zhang C."/>
            <person name="Hu Q."/>
            <person name="Li C."/>
        </authorList>
    </citation>
    <scope>NUCLEOTIDE SEQUENCE [LARGE SCALE GENOMIC DNA]</scope>
    <source>
        <strain evidence="1 2">WE7</strain>
    </source>
</reference>
<evidence type="ECO:0000313" key="1">
    <source>
        <dbReference type="EMBL" id="RBM09743.1"/>
    </source>
</evidence>
<accession>A0A365Z1B7</accession>
<organism evidence="1 2">
    <name type="scientific">Novacetimonas cocois</name>
    <dbReference type="NCBI Taxonomy" id="1747507"/>
    <lineage>
        <taxon>Bacteria</taxon>
        <taxon>Pseudomonadati</taxon>
        <taxon>Pseudomonadota</taxon>
        <taxon>Alphaproteobacteria</taxon>
        <taxon>Acetobacterales</taxon>
        <taxon>Acetobacteraceae</taxon>
        <taxon>Novacetimonas</taxon>
    </lineage>
</organism>
<sequence length="69" mass="7574">MLATALCRPMMTCLPPDGFEIENIPAIRHHAPPSCRAIGKGRGHRDPTPCPDRKGVVAGHQDNYKILLM</sequence>